<sequence>MGFQLSQISRNNSQRNESVASHVPDPRQHRALSTVSAATAALDAWFIDGKQLVGFQPPTTCTSATLPSEIDSEVNFGDDGFAHWDDQNSPSDIDEATILLRQYETGRLVPGQLRVGQPPPHSTTRWSQSQGTQYVRRDQDSQYSTLYETASPEQDRTLVQGFNPELGSPFGRTSRSLSDSSETSQSCSTPAAASLSSSSSTVFDDKDIDLSVYLANSSSDYSFSKSISGMRCNHMQAQAARRDTGSRRRLCTLGLEVLNGRRERRRWSTSVNSEFRASFPSSSLSSTSSSSASHYSSSTASDFAHSSSPSPESINSSAESDQDSESIAEIQNQ</sequence>
<reference evidence="2" key="1">
    <citation type="submission" date="2018-11" db="EMBL/GenBank/DDBJ databases">
        <authorList>
            <consortium name="Pathogen Informatics"/>
        </authorList>
    </citation>
    <scope>NUCLEOTIDE SEQUENCE</scope>
</reference>
<evidence type="ECO:0000313" key="3">
    <source>
        <dbReference type="Proteomes" id="UP000784294"/>
    </source>
</evidence>
<feature type="compositionally biased region" description="Low complexity" evidence="1">
    <location>
        <begin position="277"/>
        <end position="319"/>
    </location>
</feature>
<accession>A0A3S5AH63</accession>
<feature type="compositionally biased region" description="Polar residues" evidence="1">
    <location>
        <begin position="141"/>
        <end position="152"/>
    </location>
</feature>
<dbReference type="EMBL" id="CAAALY010028161">
    <property type="protein sequence ID" value="VEL16362.1"/>
    <property type="molecule type" value="Genomic_DNA"/>
</dbReference>
<feature type="region of interest" description="Disordered" evidence="1">
    <location>
        <begin position="112"/>
        <end position="198"/>
    </location>
</feature>
<feature type="compositionally biased region" description="Low complexity" evidence="1">
    <location>
        <begin position="173"/>
        <end position="198"/>
    </location>
</feature>
<name>A0A3S5AH63_9PLAT</name>
<gene>
    <name evidence="2" type="ORF">PXEA_LOCUS9802</name>
</gene>
<feature type="compositionally biased region" description="Polar residues" evidence="1">
    <location>
        <begin position="1"/>
        <end position="19"/>
    </location>
</feature>
<comment type="caution">
    <text evidence="2">The sequence shown here is derived from an EMBL/GenBank/DDBJ whole genome shotgun (WGS) entry which is preliminary data.</text>
</comment>
<keyword evidence="3" id="KW-1185">Reference proteome</keyword>
<dbReference type="Proteomes" id="UP000784294">
    <property type="component" value="Unassembled WGS sequence"/>
</dbReference>
<feature type="region of interest" description="Disordered" evidence="1">
    <location>
        <begin position="1"/>
        <end position="28"/>
    </location>
</feature>
<feature type="region of interest" description="Disordered" evidence="1">
    <location>
        <begin position="277"/>
        <end position="333"/>
    </location>
</feature>
<proteinExistence type="predicted"/>
<organism evidence="2 3">
    <name type="scientific">Protopolystoma xenopodis</name>
    <dbReference type="NCBI Taxonomy" id="117903"/>
    <lineage>
        <taxon>Eukaryota</taxon>
        <taxon>Metazoa</taxon>
        <taxon>Spiralia</taxon>
        <taxon>Lophotrochozoa</taxon>
        <taxon>Platyhelminthes</taxon>
        <taxon>Monogenea</taxon>
        <taxon>Polyopisthocotylea</taxon>
        <taxon>Polystomatidea</taxon>
        <taxon>Polystomatidae</taxon>
        <taxon>Protopolystoma</taxon>
    </lineage>
</organism>
<evidence type="ECO:0000313" key="2">
    <source>
        <dbReference type="EMBL" id="VEL16362.1"/>
    </source>
</evidence>
<evidence type="ECO:0000256" key="1">
    <source>
        <dbReference type="SAM" id="MobiDB-lite"/>
    </source>
</evidence>
<protein>
    <submittedName>
        <fullName evidence="2">Uncharacterized protein</fullName>
    </submittedName>
</protein>
<feature type="compositionally biased region" description="Polar residues" evidence="1">
    <location>
        <begin position="122"/>
        <end position="133"/>
    </location>
</feature>
<dbReference type="AlphaFoldDB" id="A0A3S5AH63"/>